<evidence type="ECO:0000256" key="2">
    <source>
        <dbReference type="SAM" id="Phobius"/>
    </source>
</evidence>
<dbReference type="AlphaFoldDB" id="A0A017S0I4"/>
<keyword evidence="2" id="KW-0812">Transmembrane</keyword>
<feature type="region of interest" description="Disordered" evidence="1">
    <location>
        <begin position="235"/>
        <end position="293"/>
    </location>
</feature>
<keyword evidence="5" id="KW-1185">Reference proteome</keyword>
<keyword evidence="2" id="KW-0472">Membrane</keyword>
<dbReference type="HOGENOM" id="CLU_050066_0_0_1"/>
<dbReference type="Proteomes" id="UP000019804">
    <property type="component" value="Unassembled WGS sequence"/>
</dbReference>
<keyword evidence="3" id="KW-0732">Signal</keyword>
<dbReference type="RefSeq" id="XP_040633809.1">
    <property type="nucleotide sequence ID" value="XM_040783273.1"/>
</dbReference>
<evidence type="ECO:0000256" key="1">
    <source>
        <dbReference type="SAM" id="MobiDB-lite"/>
    </source>
</evidence>
<proteinExistence type="predicted"/>
<evidence type="ECO:0008006" key="6">
    <source>
        <dbReference type="Google" id="ProtNLM"/>
    </source>
</evidence>
<dbReference type="GeneID" id="63698397"/>
<protein>
    <recommendedName>
        <fullName evidence="6">Mid2 domain-containing protein</fullName>
    </recommendedName>
</protein>
<gene>
    <name evidence="4" type="ORF">EURHEDRAFT_417766</name>
</gene>
<dbReference type="STRING" id="1388766.A0A017S0I4"/>
<keyword evidence="2" id="KW-1133">Transmembrane helix</keyword>
<dbReference type="EMBL" id="KK088471">
    <property type="protein sequence ID" value="EYE90119.1"/>
    <property type="molecule type" value="Genomic_DNA"/>
</dbReference>
<dbReference type="OrthoDB" id="4502470at2759"/>
<feature type="compositionally biased region" description="Basic and acidic residues" evidence="1">
    <location>
        <begin position="276"/>
        <end position="293"/>
    </location>
</feature>
<feature type="chain" id="PRO_5001495300" description="Mid2 domain-containing protein" evidence="3">
    <location>
        <begin position="21"/>
        <end position="293"/>
    </location>
</feature>
<feature type="transmembrane region" description="Helical" evidence="2">
    <location>
        <begin position="203"/>
        <end position="227"/>
    </location>
</feature>
<organism evidence="4 5">
    <name type="scientific">Aspergillus ruber (strain CBS 135680)</name>
    <dbReference type="NCBI Taxonomy" id="1388766"/>
    <lineage>
        <taxon>Eukaryota</taxon>
        <taxon>Fungi</taxon>
        <taxon>Dikarya</taxon>
        <taxon>Ascomycota</taxon>
        <taxon>Pezizomycotina</taxon>
        <taxon>Eurotiomycetes</taxon>
        <taxon>Eurotiomycetidae</taxon>
        <taxon>Eurotiales</taxon>
        <taxon>Aspergillaceae</taxon>
        <taxon>Aspergillus</taxon>
        <taxon>Aspergillus subgen. Aspergillus</taxon>
    </lineage>
</organism>
<accession>A0A017S0I4</accession>
<reference evidence="5" key="1">
    <citation type="journal article" date="2014" name="Nat. Commun.">
        <title>Genomic adaptations of the halophilic Dead Sea filamentous fungus Eurotium rubrum.</title>
        <authorList>
            <person name="Kis-Papo T."/>
            <person name="Weig A.R."/>
            <person name="Riley R."/>
            <person name="Persoh D."/>
            <person name="Salamov A."/>
            <person name="Sun H."/>
            <person name="Lipzen A."/>
            <person name="Wasser S.P."/>
            <person name="Rambold G."/>
            <person name="Grigoriev I.V."/>
            <person name="Nevo E."/>
        </authorList>
    </citation>
    <scope>NUCLEOTIDE SEQUENCE [LARGE SCALE GENOMIC DNA]</scope>
    <source>
        <strain evidence="5">CBS 135680</strain>
    </source>
</reference>
<evidence type="ECO:0000313" key="5">
    <source>
        <dbReference type="Proteomes" id="UP000019804"/>
    </source>
</evidence>
<name>A0A017S0I4_ASPRC</name>
<feature type="signal peptide" evidence="3">
    <location>
        <begin position="1"/>
        <end position="20"/>
    </location>
</feature>
<evidence type="ECO:0000313" key="4">
    <source>
        <dbReference type="EMBL" id="EYE90119.1"/>
    </source>
</evidence>
<evidence type="ECO:0000256" key="3">
    <source>
        <dbReference type="SAM" id="SignalP"/>
    </source>
</evidence>
<sequence>MVGTTIFTAITALLATTTVAQTITPAPSTTILSIFEENNTLNAQVFNNMGGSIVNVDASSNQTTIAINCIQSLLQNCSFSSYVLPITITSGPSTFAWSMSSTTRSDSVYSIAGQSQNCVVTGSTQSASCLIYDDYWHSNISTTSLSSTSATVELSAAQITYDLLTVTAGVEKLAPASTASMTSTATAGTANNSTVSGQHSSKAWIAGPVIGAVVGCAVIAAGVYLCLIRRRKGNSENEKSNNVPSYPDSPELDTNQSQTEEWRAELPSPAPASHPAELEASERHFVYELDHTP</sequence>